<evidence type="ECO:0000256" key="1">
    <source>
        <dbReference type="ARBA" id="ARBA00004298"/>
    </source>
</evidence>
<comment type="subcellular location">
    <subcellularLocation>
        <location evidence="1 14">Mitochondrion inner membrane</location>
        <topology evidence="1 14">Single-pass membrane protein</topology>
        <orientation evidence="1 14">Matrix side</orientation>
    </subcellularLocation>
</comment>
<keyword evidence="4 14" id="KW-0813">Transport</keyword>
<dbReference type="GO" id="GO:0045271">
    <property type="term" value="C:respiratory chain complex I"/>
    <property type="evidence" value="ECO:0007669"/>
    <property type="project" value="UniProtKB-UniRule"/>
</dbReference>
<comment type="subunit">
    <text evidence="13">Complex I is composed of 45 different subunits. Interacts with CARD15, but not with CARD4. Interacts with STAT3, but not with STAT1, STAT2 and STAT5A. Interacts with OLFM4.</text>
</comment>
<reference evidence="15" key="1">
    <citation type="submission" date="2022-01" db="EMBL/GenBank/DDBJ databases">
        <authorList>
            <person name="King R."/>
        </authorList>
    </citation>
    <scope>NUCLEOTIDE SEQUENCE</scope>
</reference>
<evidence type="ECO:0000256" key="14">
    <source>
        <dbReference type="RuleBase" id="RU368034"/>
    </source>
</evidence>
<dbReference type="EMBL" id="OU900102">
    <property type="protein sequence ID" value="CAG9864930.1"/>
    <property type="molecule type" value="Genomic_DNA"/>
</dbReference>
<dbReference type="OrthoDB" id="3308at2759"/>
<sequence length="149" mass="17426">MSKTAYKQDMPPPGGYQSINYKRVPARTFFGGWAIIGGYIGMTAGAFYLYSLNYKAVKNRELEVHSANLALYPMLLAERDRAYLKQIRKNRDEENKLMANVEGWETGTWMGEPIYKTQPKDCFIEPNFYDYYVHSSYKDLKKRMITLNY</sequence>
<evidence type="ECO:0000313" key="15">
    <source>
        <dbReference type="EMBL" id="CAG9864930.1"/>
    </source>
</evidence>
<evidence type="ECO:0000313" key="16">
    <source>
        <dbReference type="Proteomes" id="UP001153712"/>
    </source>
</evidence>
<keyword evidence="8 14" id="KW-0249">Electron transport</keyword>
<keyword evidence="6 14" id="KW-0812">Transmembrane</keyword>
<evidence type="ECO:0000256" key="9">
    <source>
        <dbReference type="ARBA" id="ARBA00022989"/>
    </source>
</evidence>
<name>A0A9N9XWL7_PHYSR</name>
<evidence type="ECO:0000256" key="10">
    <source>
        <dbReference type="ARBA" id="ARBA00023128"/>
    </source>
</evidence>
<protein>
    <recommendedName>
        <fullName evidence="3 14">NADH dehydrogenase [ubiquinone] 1 alpha subcomplex subunit 13</fullName>
    </recommendedName>
</protein>
<dbReference type="GO" id="GO:0005743">
    <property type="term" value="C:mitochondrial inner membrane"/>
    <property type="evidence" value="ECO:0007669"/>
    <property type="project" value="UniProtKB-SubCell"/>
</dbReference>
<evidence type="ECO:0000256" key="13">
    <source>
        <dbReference type="ARBA" id="ARBA00046797"/>
    </source>
</evidence>
<keyword evidence="5 14" id="KW-0679">Respiratory chain</keyword>
<evidence type="ECO:0000256" key="12">
    <source>
        <dbReference type="ARBA" id="ARBA00045908"/>
    </source>
</evidence>
<keyword evidence="9 14" id="KW-1133">Transmembrane helix</keyword>
<comment type="function">
    <text evidence="14">Complex I functions in the transfer of electrons from NADH to the respiratory chain. Accessory subunit of the mitochondrial membrane respiratory chain NADH dehydrogenase (Complex I), that is believed not to be involved in catalysis.</text>
</comment>
<evidence type="ECO:0000256" key="5">
    <source>
        <dbReference type="ARBA" id="ARBA00022660"/>
    </source>
</evidence>
<evidence type="ECO:0000256" key="11">
    <source>
        <dbReference type="ARBA" id="ARBA00023136"/>
    </source>
</evidence>
<keyword evidence="7 14" id="KW-0999">Mitochondrion inner membrane</keyword>
<dbReference type="Pfam" id="PF06212">
    <property type="entry name" value="GRIM-19"/>
    <property type="match status" value="1"/>
</dbReference>
<dbReference type="InterPro" id="IPR009346">
    <property type="entry name" value="GRIM-19"/>
</dbReference>
<keyword evidence="16" id="KW-1185">Reference proteome</keyword>
<dbReference type="Proteomes" id="UP001153712">
    <property type="component" value="Chromosome 9"/>
</dbReference>
<comment type="similarity">
    <text evidence="2 14">Belongs to the complex I NDUFA13 subunit family.</text>
</comment>
<dbReference type="PANTHER" id="PTHR12966">
    <property type="entry name" value="NADH DEHYDROGENASE UBIQUINONE 1 ALPHA SUBCOMPLEX SUBUNIT 13"/>
    <property type="match status" value="1"/>
</dbReference>
<comment type="function">
    <text evidence="12">Accessory subunit of the mitochondrial membrane respiratory chain NADH dehydrogenase (Complex I), that is believed not to be involved in catalysis. Complex I functions in the transfer of electrons from NADH to the respiratory chain. The immediate electron acceptor for the enzyme is believed to be ubiquinone. Involved in the interferon/all-trans-retinoic acid (IFN/RA) induced cell death. This apoptotic activity is inhibited by interaction with viral IRF1. Prevents the transactivation of STAT3 target genes. May play a role in CARD15-mediated innate mucosal responses and serve to regulate intestinal epithelial cell responses to microbes.</text>
</comment>
<evidence type="ECO:0000256" key="2">
    <source>
        <dbReference type="ARBA" id="ARBA00007312"/>
    </source>
</evidence>
<evidence type="ECO:0000256" key="8">
    <source>
        <dbReference type="ARBA" id="ARBA00022982"/>
    </source>
</evidence>
<organism evidence="15 16">
    <name type="scientific">Phyllotreta striolata</name>
    <name type="common">Striped flea beetle</name>
    <name type="synonym">Crioceris striolata</name>
    <dbReference type="NCBI Taxonomy" id="444603"/>
    <lineage>
        <taxon>Eukaryota</taxon>
        <taxon>Metazoa</taxon>
        <taxon>Ecdysozoa</taxon>
        <taxon>Arthropoda</taxon>
        <taxon>Hexapoda</taxon>
        <taxon>Insecta</taxon>
        <taxon>Pterygota</taxon>
        <taxon>Neoptera</taxon>
        <taxon>Endopterygota</taxon>
        <taxon>Coleoptera</taxon>
        <taxon>Polyphaga</taxon>
        <taxon>Cucujiformia</taxon>
        <taxon>Chrysomeloidea</taxon>
        <taxon>Chrysomelidae</taxon>
        <taxon>Galerucinae</taxon>
        <taxon>Alticini</taxon>
        <taxon>Phyllotreta</taxon>
    </lineage>
</organism>
<feature type="transmembrane region" description="Helical" evidence="14">
    <location>
        <begin position="30"/>
        <end position="50"/>
    </location>
</feature>
<evidence type="ECO:0000256" key="6">
    <source>
        <dbReference type="ARBA" id="ARBA00022692"/>
    </source>
</evidence>
<gene>
    <name evidence="15" type="ORF">PHYEVI_LOCUS11177</name>
</gene>
<keyword evidence="10 14" id="KW-0496">Mitochondrion</keyword>
<evidence type="ECO:0000256" key="3">
    <source>
        <dbReference type="ARBA" id="ARBA00018192"/>
    </source>
</evidence>
<dbReference type="AlphaFoldDB" id="A0A9N9XWL7"/>
<proteinExistence type="inferred from homology"/>
<keyword evidence="11 14" id="KW-0472">Membrane</keyword>
<evidence type="ECO:0000256" key="4">
    <source>
        <dbReference type="ARBA" id="ARBA00022448"/>
    </source>
</evidence>
<dbReference type="PANTHER" id="PTHR12966:SF0">
    <property type="entry name" value="NADH DEHYDROGENASE [UBIQUINONE] 1 ALPHA SUBCOMPLEX SUBUNIT 13"/>
    <property type="match status" value="1"/>
</dbReference>
<evidence type="ECO:0000256" key="7">
    <source>
        <dbReference type="ARBA" id="ARBA00022792"/>
    </source>
</evidence>
<accession>A0A9N9XWL7</accession>